<dbReference type="InterPro" id="IPR011335">
    <property type="entry name" value="Restrct_endonuc-II-like"/>
</dbReference>
<dbReference type="Pfam" id="PF12705">
    <property type="entry name" value="PDDEXK_1"/>
    <property type="match status" value="1"/>
</dbReference>
<dbReference type="InterPro" id="IPR011604">
    <property type="entry name" value="PDDEXK-like_dom_sf"/>
</dbReference>
<dbReference type="PATRIC" id="fig|1230454.4.peg.1943"/>
<feature type="domain" description="PD-(D/E)XK endonuclease-like" evidence="1">
    <location>
        <begin position="17"/>
        <end position="79"/>
    </location>
</feature>
<comment type="caution">
    <text evidence="2">The sequence shown here is derived from an EMBL/GenBank/DDBJ whole genome shotgun (WGS) entry which is preliminary data.</text>
</comment>
<dbReference type="EMBL" id="AOJI01000025">
    <property type="protein sequence ID" value="EMA66767.1"/>
    <property type="molecule type" value="Genomic_DNA"/>
</dbReference>
<accession>M0P9D7</accession>
<keyword evidence="2" id="KW-0378">Hydrolase</keyword>
<dbReference type="GO" id="GO:0004386">
    <property type="term" value="F:helicase activity"/>
    <property type="evidence" value="ECO:0007669"/>
    <property type="project" value="UniProtKB-KW"/>
</dbReference>
<evidence type="ECO:0000313" key="3">
    <source>
        <dbReference type="Proteomes" id="UP000011575"/>
    </source>
</evidence>
<dbReference type="Proteomes" id="UP000011575">
    <property type="component" value="Unassembled WGS sequence"/>
</dbReference>
<dbReference type="STRING" id="1230454.C461_09651"/>
<dbReference type="OrthoDB" id="385177at2157"/>
<name>M0P9D7_9EURY</name>
<evidence type="ECO:0000259" key="1">
    <source>
        <dbReference type="Pfam" id="PF12705"/>
    </source>
</evidence>
<keyword evidence="3" id="KW-1185">Reference proteome</keyword>
<dbReference type="SUPFAM" id="SSF52980">
    <property type="entry name" value="Restriction endonuclease-like"/>
    <property type="match status" value="1"/>
</dbReference>
<reference evidence="2 3" key="1">
    <citation type="journal article" date="2014" name="PLoS Genet.">
        <title>Phylogenetically driven sequencing of extremely halophilic archaea reveals strategies for static and dynamic osmo-response.</title>
        <authorList>
            <person name="Becker E.A."/>
            <person name="Seitzer P.M."/>
            <person name="Tritt A."/>
            <person name="Larsen D."/>
            <person name="Krusor M."/>
            <person name="Yao A.I."/>
            <person name="Wu D."/>
            <person name="Madern D."/>
            <person name="Eisen J.A."/>
            <person name="Darling A.E."/>
            <person name="Facciotti M.T."/>
        </authorList>
    </citation>
    <scope>NUCLEOTIDE SEQUENCE [LARGE SCALE GENOMIC DNA]</scope>
    <source>
        <strain evidence="2 3">JCM 13560</strain>
    </source>
</reference>
<evidence type="ECO:0000313" key="2">
    <source>
        <dbReference type="EMBL" id="EMA66767.1"/>
    </source>
</evidence>
<dbReference type="RefSeq" id="WP_008000726.1">
    <property type="nucleotide sequence ID" value="NZ_AOJI01000025.1"/>
</dbReference>
<keyword evidence="2" id="KW-0347">Helicase</keyword>
<organism evidence="2 3">
    <name type="scientific">Halorubrum aidingense JCM 13560</name>
    <dbReference type="NCBI Taxonomy" id="1230454"/>
    <lineage>
        <taxon>Archaea</taxon>
        <taxon>Methanobacteriati</taxon>
        <taxon>Methanobacteriota</taxon>
        <taxon>Stenosarchaea group</taxon>
        <taxon>Halobacteria</taxon>
        <taxon>Halobacteriales</taxon>
        <taxon>Haloferacaceae</taxon>
        <taxon>Halorubrum</taxon>
    </lineage>
</organism>
<feature type="non-terminal residue" evidence="2">
    <location>
        <position position="1"/>
    </location>
</feature>
<dbReference type="Gene3D" id="3.90.320.10">
    <property type="match status" value="1"/>
</dbReference>
<proteinExistence type="predicted"/>
<dbReference type="AlphaFoldDB" id="M0P9D7"/>
<sequence>EMCIRDRVYVEHDLSGLVRADGLEAEIHGTADLLFRLGDGEWQVTDVKISLTDGTEHTRSRYDLQVAAYAAVLERELGEGATVRRSVETFGVARDTVRGRIPPAVVGRRLRALSRRTRD</sequence>
<gene>
    <name evidence="2" type="ORF">C461_09651</name>
</gene>
<dbReference type="InterPro" id="IPR038726">
    <property type="entry name" value="PDDEXK_AddAB-type"/>
</dbReference>
<protein>
    <submittedName>
        <fullName evidence="2">UvrD/REP helicase domain-containing protein</fullName>
    </submittedName>
</protein>
<keyword evidence="2" id="KW-0067">ATP-binding</keyword>
<keyword evidence="2" id="KW-0547">Nucleotide-binding</keyword>